<evidence type="ECO:0000313" key="9">
    <source>
        <dbReference type="EMBL" id="PZP47706.1"/>
    </source>
</evidence>
<comment type="caution">
    <text evidence="9">The sequence shown here is derived from an EMBL/GenBank/DDBJ whole genome shotgun (WGS) entry which is preliminary data.</text>
</comment>
<reference evidence="9 10" key="1">
    <citation type="submission" date="2017-11" db="EMBL/GenBank/DDBJ databases">
        <title>Infants hospitalized years apart are colonized by the same room-sourced microbial strains.</title>
        <authorList>
            <person name="Brooks B."/>
            <person name="Olm M.R."/>
            <person name="Firek B.A."/>
            <person name="Baker R."/>
            <person name="Thomas B.C."/>
            <person name="Morowitz M.J."/>
            <person name="Banfield J.F."/>
        </authorList>
    </citation>
    <scope>NUCLEOTIDE SEQUENCE [LARGE SCALE GENOMIC DNA]</scope>
    <source>
        <strain evidence="9">S2_009_000_R2_76</strain>
    </source>
</reference>
<feature type="domain" description="Glycosyl hydrolases family 2 sugar binding" evidence="6">
    <location>
        <begin position="44"/>
        <end position="133"/>
    </location>
</feature>
<dbReference type="EMBL" id="QFOI01000185">
    <property type="protein sequence ID" value="PZP47706.1"/>
    <property type="molecule type" value="Genomic_DNA"/>
</dbReference>
<dbReference type="InterPro" id="IPR036156">
    <property type="entry name" value="Beta-gal/glucu_dom_sf"/>
</dbReference>
<evidence type="ECO:0000256" key="2">
    <source>
        <dbReference type="ARBA" id="ARBA00022801"/>
    </source>
</evidence>
<dbReference type="InterPro" id="IPR021720">
    <property type="entry name" value="Malectin_dom"/>
</dbReference>
<dbReference type="AlphaFoldDB" id="A0A2W5GPL5"/>
<dbReference type="InterPro" id="IPR032311">
    <property type="entry name" value="DUF4982"/>
</dbReference>
<feature type="domain" description="DUF4982" evidence="8">
    <location>
        <begin position="593"/>
        <end position="650"/>
    </location>
</feature>
<evidence type="ECO:0000259" key="8">
    <source>
        <dbReference type="Pfam" id="PF16355"/>
    </source>
</evidence>
<evidence type="ECO:0000259" key="7">
    <source>
        <dbReference type="Pfam" id="PF11721"/>
    </source>
</evidence>
<dbReference type="Pfam" id="PF02836">
    <property type="entry name" value="Glyco_hydro_2_C"/>
    <property type="match status" value="1"/>
</dbReference>
<dbReference type="InterPro" id="IPR006104">
    <property type="entry name" value="Glyco_hydro_2_N"/>
</dbReference>
<evidence type="ECO:0000259" key="6">
    <source>
        <dbReference type="Pfam" id="PF02837"/>
    </source>
</evidence>
<sequence length="1136" mass="130176">MEEKDSTKYDSFKDIRFNVKNWKTVSIPHNWDDYYGYRRITHGNLHGYAWYRLNFEVKNPNNKKRYFLRFEGVSSYATIWVNGKYIGKHSGGRTSFSLDVSDAINYNGKENIVAVKVAHPAMIRDLPWVCGGCSDERGFSEGSQPMGIFRPVHLEITDPIRIEPFGIHVWNQENKLGSRAEILSTAEIHNYGNNPQKIEVIHQLIDQNKKIVATTKQSKNLSPKENAIVNFDPIVLKEFHLWSLENPYLYQLKTEVFSDGKLVDVVHTDYGIRYVSWPVNNKGSKQFLLNGKPVFINGIAEYEHILGGSHAFTKEEIKSRVEQIKAAGFNAFRDAHQPHNLEYQYYWNHDGMLWWPQFSAHIWFDSPEFKENFKSLLRDWIKERRNDPSVVTWGLQNESRLPKEFAEECMSIIHEMDPTSVNQRMINTCNGGEGTDWDVPQNWSGTYGGDPNQYGEELKKELLVGEYGAWRSIDLHKSSELSQNRKYNEEDMTDLIELKLQKAESVKDSVCGHFFWLYNSHDNPGRVQGGEGMREIDRIGPVNYKGLLTSWGEPLDVYYMFRSNYANAKSDPMVYIASHNWPDRFEKAQNAIIKVYSNCDEVELFNDTKTVSFGKKKNLGIKGTHFEWDNVFVQYNVLYAKGYVNGKVVCEDVVLLHYLPNSPNYKDLQSKDEIITKKSKNLNYIYRVNCGGDQYVDHNGNKWLADINYSIENKWGSTSWAENFKELNPVFASQREISDPIKGTVDWPLFQTYRYGKQELEYHFPLLDGSYTVELYFVEPWFGKGGNNNASGWRLFDVAANDIVIEKNLDIWKEVGFAKALKKTYIVNVKGGLLRLNFPNIEAGQAVISAIGIASANNVKPQTNNTNYLKLKKPKDSSSFTIRNWLSTNTKPILKGSTIISGLPYYLYGAEWLQTKNALKNIPIQVELKDSADVYVAVDSTVKLLPKNLIGFEKLNEVIHFGPNDKKPTIVYRKRFPKGEFLSFDSEDDIFICAQPVTNILPAYDLKAVTTYKATDALFSSGNWKEISFNKKNVLQLQYSGNDTLVFNFHTGVADIYSLTLKYSNMTDKKLPGKLILENASNTVLKVEEITLDLTKEGKWGLIETNSDSMINAGDYKFKLVTNDAKGLVVSGIEIR</sequence>
<dbReference type="Gene3D" id="3.20.20.80">
    <property type="entry name" value="Glycosidases"/>
    <property type="match status" value="1"/>
</dbReference>
<name>A0A2W5GPL5_9SPHI</name>
<evidence type="ECO:0000256" key="3">
    <source>
        <dbReference type="ARBA" id="ARBA00023295"/>
    </source>
</evidence>
<dbReference type="InterPro" id="IPR013783">
    <property type="entry name" value="Ig-like_fold"/>
</dbReference>
<feature type="domain" description="Malectin" evidence="7">
    <location>
        <begin position="685"/>
        <end position="852"/>
    </location>
</feature>
<accession>A0A2W5GPL5</accession>
<dbReference type="GO" id="GO:0005975">
    <property type="term" value="P:carbohydrate metabolic process"/>
    <property type="evidence" value="ECO:0007669"/>
    <property type="project" value="InterPro"/>
</dbReference>
<proteinExistence type="inferred from homology"/>
<feature type="domain" description="Glycoside hydrolase family 2 immunoglobulin-like beta-sandwich" evidence="4">
    <location>
        <begin position="178"/>
        <end position="273"/>
    </location>
</feature>
<dbReference type="InterPro" id="IPR006101">
    <property type="entry name" value="Glyco_hydro_2"/>
</dbReference>
<dbReference type="InterPro" id="IPR051913">
    <property type="entry name" value="GH2_Domain-Containing"/>
</dbReference>
<comment type="similarity">
    <text evidence="1">Belongs to the glycosyl hydrolase 2 family.</text>
</comment>
<dbReference type="InterPro" id="IPR008979">
    <property type="entry name" value="Galactose-bd-like_sf"/>
</dbReference>
<dbReference type="PRINTS" id="PR00132">
    <property type="entry name" value="GLHYDRLASE2"/>
</dbReference>
<evidence type="ECO:0000259" key="4">
    <source>
        <dbReference type="Pfam" id="PF00703"/>
    </source>
</evidence>
<keyword evidence="2 9" id="KW-0378">Hydrolase</keyword>
<dbReference type="Pfam" id="PF16355">
    <property type="entry name" value="DUF4982"/>
    <property type="match status" value="1"/>
</dbReference>
<dbReference type="PANTHER" id="PTHR42732:SF1">
    <property type="entry name" value="BETA-MANNOSIDASE"/>
    <property type="match status" value="1"/>
</dbReference>
<dbReference type="Proteomes" id="UP000249645">
    <property type="component" value="Unassembled WGS sequence"/>
</dbReference>
<dbReference type="InterPro" id="IPR017853">
    <property type="entry name" value="GH"/>
</dbReference>
<dbReference type="InterPro" id="IPR006103">
    <property type="entry name" value="Glyco_hydro_2_cat"/>
</dbReference>
<dbReference type="Gene3D" id="2.60.120.260">
    <property type="entry name" value="Galactose-binding domain-like"/>
    <property type="match status" value="1"/>
</dbReference>
<dbReference type="Gene3D" id="2.60.40.10">
    <property type="entry name" value="Immunoglobulins"/>
    <property type="match status" value="2"/>
</dbReference>
<dbReference type="Gene3D" id="2.60.120.430">
    <property type="entry name" value="Galactose-binding lectin"/>
    <property type="match status" value="1"/>
</dbReference>
<dbReference type="Pfam" id="PF11721">
    <property type="entry name" value="Malectin"/>
    <property type="match status" value="1"/>
</dbReference>
<evidence type="ECO:0000259" key="5">
    <source>
        <dbReference type="Pfam" id="PF02836"/>
    </source>
</evidence>
<organism evidence="9 10">
    <name type="scientific">Pseudopedobacter saltans</name>
    <dbReference type="NCBI Taxonomy" id="151895"/>
    <lineage>
        <taxon>Bacteria</taxon>
        <taxon>Pseudomonadati</taxon>
        <taxon>Bacteroidota</taxon>
        <taxon>Sphingobacteriia</taxon>
        <taxon>Sphingobacteriales</taxon>
        <taxon>Sphingobacteriaceae</taxon>
        <taxon>Pseudopedobacter</taxon>
    </lineage>
</organism>
<dbReference type="Pfam" id="PF00703">
    <property type="entry name" value="Glyco_hydro_2"/>
    <property type="match status" value="1"/>
</dbReference>
<dbReference type="PANTHER" id="PTHR42732">
    <property type="entry name" value="BETA-GALACTOSIDASE"/>
    <property type="match status" value="1"/>
</dbReference>
<dbReference type="GO" id="GO:0004553">
    <property type="term" value="F:hydrolase activity, hydrolyzing O-glycosyl compounds"/>
    <property type="evidence" value="ECO:0007669"/>
    <property type="project" value="InterPro"/>
</dbReference>
<gene>
    <name evidence="9" type="ORF">DI598_10770</name>
</gene>
<protein>
    <submittedName>
        <fullName evidence="9">Glycoside hydrolase family 2</fullName>
    </submittedName>
</protein>
<evidence type="ECO:0000256" key="1">
    <source>
        <dbReference type="ARBA" id="ARBA00007401"/>
    </source>
</evidence>
<keyword evidence="3" id="KW-0326">Glycosidase</keyword>
<dbReference type="SUPFAM" id="SSF49303">
    <property type="entry name" value="beta-Galactosidase/glucuronidase domain"/>
    <property type="match status" value="1"/>
</dbReference>
<dbReference type="Pfam" id="PF02837">
    <property type="entry name" value="Glyco_hydro_2_N"/>
    <property type="match status" value="1"/>
</dbReference>
<dbReference type="InterPro" id="IPR006102">
    <property type="entry name" value="Ig-like_GH2"/>
</dbReference>
<dbReference type="SUPFAM" id="SSF49785">
    <property type="entry name" value="Galactose-binding domain-like"/>
    <property type="match status" value="1"/>
</dbReference>
<feature type="domain" description="Glycoside hydrolase family 2 catalytic" evidence="5">
    <location>
        <begin position="285"/>
        <end position="420"/>
    </location>
</feature>
<evidence type="ECO:0000313" key="10">
    <source>
        <dbReference type="Proteomes" id="UP000249645"/>
    </source>
</evidence>
<dbReference type="SUPFAM" id="SSF51445">
    <property type="entry name" value="(Trans)glycosidases"/>
    <property type="match status" value="1"/>
</dbReference>